<dbReference type="Gene3D" id="2.60.40.640">
    <property type="match status" value="1"/>
</dbReference>
<name>A0ABR2VVT6_9FUNG</name>
<dbReference type="InterPro" id="IPR050357">
    <property type="entry name" value="Arrestin_domain-protein"/>
</dbReference>
<evidence type="ECO:0000259" key="1">
    <source>
        <dbReference type="Pfam" id="PF00339"/>
    </source>
</evidence>
<organism evidence="2 3">
    <name type="scientific">Basidiobolus ranarum</name>
    <dbReference type="NCBI Taxonomy" id="34480"/>
    <lineage>
        <taxon>Eukaryota</taxon>
        <taxon>Fungi</taxon>
        <taxon>Fungi incertae sedis</taxon>
        <taxon>Zoopagomycota</taxon>
        <taxon>Entomophthoromycotina</taxon>
        <taxon>Basidiobolomycetes</taxon>
        <taxon>Basidiobolales</taxon>
        <taxon>Basidiobolaceae</taxon>
        <taxon>Basidiobolus</taxon>
    </lineage>
</organism>
<sequence length="211" mass="23630">MPNSSIEIHLNNPYFALYGCPSTSAGKALKGVVTVHLKRNTKIKSLTLNFGGESNVHWIYSAALLNKKCRFKSKLIDVTLVLLEPSSGFHTLPAGKHKFPFEFALGGDLMETISTQVVRCNYSLTAIAERPPFLTKLATKKEVLVKRFCPEEDDPIILSEIIPNFMNIEVFTHKKVYGLGDIIPIKIRCVPFSNDVTIRINCAIKETTTYR</sequence>
<dbReference type="SUPFAM" id="SSF81296">
    <property type="entry name" value="E set domains"/>
    <property type="match status" value="1"/>
</dbReference>
<evidence type="ECO:0000313" key="2">
    <source>
        <dbReference type="EMBL" id="KAK9703435.1"/>
    </source>
</evidence>
<protein>
    <recommendedName>
        <fullName evidence="1">Arrestin-like N-terminal domain-containing protein</fullName>
    </recommendedName>
</protein>
<proteinExistence type="predicted"/>
<accession>A0ABR2VVT6</accession>
<dbReference type="EMBL" id="JASJQH010007636">
    <property type="protein sequence ID" value="KAK9703435.1"/>
    <property type="molecule type" value="Genomic_DNA"/>
</dbReference>
<gene>
    <name evidence="2" type="ORF">K7432_010733</name>
</gene>
<reference evidence="2 3" key="1">
    <citation type="submission" date="2023-04" db="EMBL/GenBank/DDBJ databases">
        <title>Genome of Basidiobolus ranarum AG-B5.</title>
        <authorList>
            <person name="Stajich J.E."/>
            <person name="Carter-House D."/>
            <person name="Gryganskyi A."/>
        </authorList>
    </citation>
    <scope>NUCLEOTIDE SEQUENCE [LARGE SCALE GENOMIC DNA]</scope>
    <source>
        <strain evidence="2 3">AG-B5</strain>
    </source>
</reference>
<dbReference type="PANTHER" id="PTHR11188:SF17">
    <property type="entry name" value="FI21816P1"/>
    <property type="match status" value="1"/>
</dbReference>
<dbReference type="PANTHER" id="PTHR11188">
    <property type="entry name" value="ARRESTIN DOMAIN CONTAINING PROTEIN"/>
    <property type="match status" value="1"/>
</dbReference>
<dbReference type="InterPro" id="IPR014756">
    <property type="entry name" value="Ig_E-set"/>
</dbReference>
<dbReference type="InterPro" id="IPR014752">
    <property type="entry name" value="Arrestin-like_C"/>
</dbReference>
<keyword evidence="3" id="KW-1185">Reference proteome</keyword>
<dbReference type="InterPro" id="IPR011021">
    <property type="entry name" value="Arrestin-like_N"/>
</dbReference>
<dbReference type="Pfam" id="PF00339">
    <property type="entry name" value="Arrestin_N"/>
    <property type="match status" value="1"/>
</dbReference>
<feature type="domain" description="Arrestin-like N-terminal" evidence="1">
    <location>
        <begin position="25"/>
        <end position="136"/>
    </location>
</feature>
<comment type="caution">
    <text evidence="2">The sequence shown here is derived from an EMBL/GenBank/DDBJ whole genome shotgun (WGS) entry which is preliminary data.</text>
</comment>
<evidence type="ECO:0000313" key="3">
    <source>
        <dbReference type="Proteomes" id="UP001479436"/>
    </source>
</evidence>
<feature type="non-terminal residue" evidence="2">
    <location>
        <position position="211"/>
    </location>
</feature>
<dbReference type="Proteomes" id="UP001479436">
    <property type="component" value="Unassembled WGS sequence"/>
</dbReference>